<evidence type="ECO:0000313" key="4">
    <source>
        <dbReference type="Proteomes" id="UP000322899"/>
    </source>
</evidence>
<feature type="domain" description="Peptidase C39-like" evidence="2">
    <location>
        <begin position="235"/>
        <end position="370"/>
    </location>
</feature>
<feature type="chain" id="PRO_5022867779" description="Peptidase C39-like domain-containing protein" evidence="1">
    <location>
        <begin position="20"/>
        <end position="394"/>
    </location>
</feature>
<evidence type="ECO:0000256" key="1">
    <source>
        <dbReference type="SAM" id="SignalP"/>
    </source>
</evidence>
<evidence type="ECO:0000259" key="2">
    <source>
        <dbReference type="Pfam" id="PF13529"/>
    </source>
</evidence>
<dbReference type="EMBL" id="VLTO01000003">
    <property type="protein sequence ID" value="KAA0177775.1"/>
    <property type="molecule type" value="Genomic_DNA"/>
</dbReference>
<dbReference type="InterPro" id="IPR039564">
    <property type="entry name" value="Peptidase_C39-like"/>
</dbReference>
<dbReference type="PANTHER" id="PTHR40524">
    <property type="entry name" value="PEPTIDASE_C39_2 DOMAIN-CONTAINING PROTEIN"/>
    <property type="match status" value="1"/>
</dbReference>
<feature type="domain" description="Peptidase C39-like" evidence="2">
    <location>
        <begin position="24"/>
        <end position="169"/>
    </location>
</feature>
<reference evidence="3 4" key="1">
    <citation type="submission" date="2019-07" db="EMBL/GenBank/DDBJ databases">
        <title>Genomes of Cafeteria roenbergensis.</title>
        <authorList>
            <person name="Fischer M.G."/>
            <person name="Hackl T."/>
            <person name="Roman M."/>
        </authorList>
    </citation>
    <scope>NUCLEOTIDE SEQUENCE [LARGE SCALE GENOMIC DNA]</scope>
    <source>
        <strain evidence="3 4">E4-10P</strain>
    </source>
</reference>
<evidence type="ECO:0000313" key="3">
    <source>
        <dbReference type="EMBL" id="KAA0177775.1"/>
    </source>
</evidence>
<dbReference type="Gene3D" id="3.90.70.10">
    <property type="entry name" value="Cysteine proteinases"/>
    <property type="match status" value="1"/>
</dbReference>
<feature type="signal peptide" evidence="1">
    <location>
        <begin position="1"/>
        <end position="19"/>
    </location>
</feature>
<dbReference type="OrthoDB" id="293230at2759"/>
<dbReference type="PANTHER" id="PTHR40524:SF1">
    <property type="entry name" value="PEPTIDASE C39-LIKE DOMAIN-CONTAINING PROTEIN"/>
    <property type="match status" value="1"/>
</dbReference>
<keyword evidence="1" id="KW-0732">Signal</keyword>
<comment type="caution">
    <text evidence="3">The sequence shown here is derived from an EMBL/GenBank/DDBJ whole genome shotgun (WGS) entry which is preliminary data.</text>
</comment>
<accession>A0A5A8EIT0</accession>
<proteinExistence type="predicted"/>
<gene>
    <name evidence="3" type="ORF">FNF27_00946</name>
</gene>
<dbReference type="AlphaFoldDB" id="A0A5A8EIT0"/>
<dbReference type="Pfam" id="PF13529">
    <property type="entry name" value="Peptidase_C39_2"/>
    <property type="match status" value="2"/>
</dbReference>
<dbReference type="Proteomes" id="UP000322899">
    <property type="component" value="Unassembled WGS sequence"/>
</dbReference>
<sequence>MKLALSVLVAAAAASVAVAGGLPKFPLYKQCDPRWGGNQMGTRGPGERSTICGEGCAMTSVSMALAGLGVDLADRAVRPDSLNSWLEDNHGYVCIAGDCNNLVLSAPNRVPSSRLQFVSEHDKPELDDMRAAVEKGDTIFVAHVHDSGHFVLVTGVDSDSRDRFEVNDPFYNSTWYPYANISDVIEYRITAGDAPARAAFPLTPASLRGAAPTPSLPSWTKEQDGGEFVVPYVMPLFKQCDSRWGSDKIDTDTICQVGCLMSSTTMALAGHHINVDGKSPNPGILNSWLRDNHGYIGNDLVESAVANVDPSRVSWPADAMHTKNDVPLHKIQEMLRAGRPVIANVMQGHHFVLVVGWNATNPDALAINDPGFNRETYSYTRDVVGWRLFDMKFA</sequence>
<organism evidence="3 4">
    <name type="scientific">Cafeteria roenbergensis</name>
    <name type="common">Marine flagellate</name>
    <dbReference type="NCBI Taxonomy" id="33653"/>
    <lineage>
        <taxon>Eukaryota</taxon>
        <taxon>Sar</taxon>
        <taxon>Stramenopiles</taxon>
        <taxon>Bigyra</taxon>
        <taxon>Opalozoa</taxon>
        <taxon>Bicosoecida</taxon>
        <taxon>Cafeteriaceae</taxon>
        <taxon>Cafeteria</taxon>
    </lineage>
</organism>
<name>A0A5A8EIT0_CAFRO</name>
<protein>
    <recommendedName>
        <fullName evidence="2">Peptidase C39-like domain-containing protein</fullName>
    </recommendedName>
</protein>